<gene>
    <name evidence="1" type="ORF">ACJMK2_015984</name>
</gene>
<name>A0ABD3UT48_SINWO</name>
<accession>A0ABD3UT48</accession>
<comment type="caution">
    <text evidence="1">The sequence shown here is derived from an EMBL/GenBank/DDBJ whole genome shotgun (WGS) entry which is preliminary data.</text>
</comment>
<sequence length="101" mass="11568">MPTNIQFAETHFDNYANKYPVCSISHRQLCQQIFSLLKLTLTTMPTNIQFAETHFDNYANKYPVCSISHRQLCQQISSLLNLMSVEIRCKAHSRTTPGSNS</sequence>
<organism evidence="1 2">
    <name type="scientific">Sinanodonta woodiana</name>
    <name type="common">Chinese pond mussel</name>
    <name type="synonym">Anodonta woodiana</name>
    <dbReference type="NCBI Taxonomy" id="1069815"/>
    <lineage>
        <taxon>Eukaryota</taxon>
        <taxon>Metazoa</taxon>
        <taxon>Spiralia</taxon>
        <taxon>Lophotrochozoa</taxon>
        <taxon>Mollusca</taxon>
        <taxon>Bivalvia</taxon>
        <taxon>Autobranchia</taxon>
        <taxon>Heteroconchia</taxon>
        <taxon>Palaeoheterodonta</taxon>
        <taxon>Unionida</taxon>
        <taxon>Unionoidea</taxon>
        <taxon>Unionidae</taxon>
        <taxon>Unioninae</taxon>
        <taxon>Sinanodonta</taxon>
    </lineage>
</organism>
<reference evidence="1 2" key="1">
    <citation type="submission" date="2024-11" db="EMBL/GenBank/DDBJ databases">
        <title>Chromosome-level genome assembly of the freshwater bivalve Anodonta woodiana.</title>
        <authorList>
            <person name="Chen X."/>
        </authorList>
    </citation>
    <scope>NUCLEOTIDE SEQUENCE [LARGE SCALE GENOMIC DNA]</scope>
    <source>
        <strain evidence="1">MN2024</strain>
        <tissue evidence="1">Gills</tissue>
    </source>
</reference>
<evidence type="ECO:0000313" key="1">
    <source>
        <dbReference type="EMBL" id="KAL3852327.1"/>
    </source>
</evidence>
<dbReference type="AlphaFoldDB" id="A0ABD3UT48"/>
<protein>
    <submittedName>
        <fullName evidence="1">Uncharacterized protein</fullName>
    </submittedName>
</protein>
<evidence type="ECO:0000313" key="2">
    <source>
        <dbReference type="Proteomes" id="UP001634394"/>
    </source>
</evidence>
<keyword evidence="2" id="KW-1185">Reference proteome</keyword>
<dbReference type="Proteomes" id="UP001634394">
    <property type="component" value="Unassembled WGS sequence"/>
</dbReference>
<dbReference type="EMBL" id="JBJQND010000015">
    <property type="protein sequence ID" value="KAL3852327.1"/>
    <property type="molecule type" value="Genomic_DNA"/>
</dbReference>
<proteinExistence type="predicted"/>